<dbReference type="KEGG" id="bcj:BCAS0676"/>
<reference evidence="1 2" key="1">
    <citation type="journal article" date="2009" name="J. Bacteriol.">
        <title>The genome of Burkholderia cenocepacia J2315, an epidemic pathogen of cystic fibrosis patients.</title>
        <authorList>
            <person name="Holden M.T."/>
            <person name="Seth-Smith H.M."/>
            <person name="Crossman L.C."/>
            <person name="Sebaihia M."/>
            <person name="Bentley S.D."/>
            <person name="Cerdeno-Tarraga A.M."/>
            <person name="Thomson N.R."/>
            <person name="Bason N."/>
            <person name="Quail M.A."/>
            <person name="Sharp S."/>
            <person name="Cherevach I."/>
            <person name="Churcher C."/>
            <person name="Goodhead I."/>
            <person name="Hauser H."/>
            <person name="Holroyd N."/>
            <person name="Mungall K."/>
            <person name="Scott P."/>
            <person name="Walker D."/>
            <person name="White B."/>
            <person name="Rose H."/>
            <person name="Iversen P."/>
            <person name="Mil-Homens D."/>
            <person name="Rocha E.P."/>
            <person name="Fialho A.M."/>
            <person name="Baldwin A."/>
            <person name="Dowson C."/>
            <person name="Barrell B.G."/>
            <person name="Govan J.R."/>
            <person name="Vandamme P."/>
            <person name="Hart C.A."/>
            <person name="Mahenthiralingam E."/>
            <person name="Parkhill J."/>
        </authorList>
    </citation>
    <scope>NUCLEOTIDE SEQUENCE [LARGE SCALE GENOMIC DNA]</scope>
    <source>
        <strain evidence="2">ATCC BAA-245 / DSM 16553 / LMG 16656 / NCTC 13227 / J2315 / CF5610</strain>
    </source>
</reference>
<dbReference type="EMBL" id="AM747722">
    <property type="protein sequence ID" value="CAR57613.1"/>
    <property type="molecule type" value="Genomic_DNA"/>
</dbReference>
<dbReference type="RefSeq" id="WP_012493809.1">
    <property type="nucleotide sequence ID" value="NC_011002.1"/>
</dbReference>
<dbReference type="HOGENOM" id="CLU_1060391_0_0_4"/>
<dbReference type="AlphaFoldDB" id="B4EP70"/>
<proteinExistence type="predicted"/>
<evidence type="ECO:0000313" key="2">
    <source>
        <dbReference type="Proteomes" id="UP000001035"/>
    </source>
</evidence>
<sequence length="262" mass="29203">MTMIEADFLGPPPCHMSTLVQIPCTQSIEDPLALHRFAEAEAHVRKWAQEQGRRLKRIADVRAEIASLTAEVWALEVEQRDVDSLTASRAKFIQQWRLDSRQSTVRLRLQILYMTLYELEAWQSEELRTQALPAESHVASPAMGIWQHLIDVRPTDVLPVPTQLALAQELLDAGVLFDPEAELAWAVGLDLASGIARRIARDFFFEEVAAPFVSAHRERLSMAAASVRTLAARRMLDEPSETGSAAAIAKRLNPLGAPPHFA</sequence>
<organism evidence="1 2">
    <name type="scientific">Burkholderia cenocepacia (strain ATCC BAA-245 / DSM 16553 / LMG 16656 / NCTC 13227 / J2315 / CF5610)</name>
    <name type="common">Burkholderia cepacia (strain J2315)</name>
    <dbReference type="NCBI Taxonomy" id="216591"/>
    <lineage>
        <taxon>Bacteria</taxon>
        <taxon>Pseudomonadati</taxon>
        <taxon>Pseudomonadota</taxon>
        <taxon>Betaproteobacteria</taxon>
        <taxon>Burkholderiales</taxon>
        <taxon>Burkholderiaceae</taxon>
        <taxon>Burkholderia</taxon>
        <taxon>Burkholderia cepacia complex</taxon>
    </lineage>
</organism>
<dbReference type="Proteomes" id="UP000001035">
    <property type="component" value="Chromosome 3"/>
</dbReference>
<dbReference type="eggNOG" id="ENOG503137H">
    <property type="taxonomic scope" value="Bacteria"/>
</dbReference>
<name>B4EP70_BURCJ</name>
<dbReference type="BioCyc" id="BCEN216591:G1G1V-7697-MONOMER"/>
<keyword evidence="2" id="KW-1185">Reference proteome</keyword>
<protein>
    <submittedName>
        <fullName evidence="1">Uncharacterized protein</fullName>
    </submittedName>
</protein>
<accession>B4EP70</accession>
<evidence type="ECO:0000313" key="1">
    <source>
        <dbReference type="EMBL" id="CAR57613.1"/>
    </source>
</evidence>
<gene>
    <name evidence="1" type="ORF">BCAS0676</name>
</gene>